<dbReference type="InterPro" id="IPR006747">
    <property type="entry name" value="DUF599"/>
</dbReference>
<dbReference type="EMBL" id="ABEU02000018">
    <property type="protein sequence ID" value="PNR35016.1"/>
    <property type="molecule type" value="Genomic_DNA"/>
</dbReference>
<dbReference type="Gramene" id="Pp3c18_9140V3.4">
    <property type="protein sequence ID" value="Pp3c18_9140V3.4"/>
    <property type="gene ID" value="Pp3c18_9140"/>
</dbReference>
<dbReference type="PANTHER" id="PTHR31881:SF6">
    <property type="entry name" value="OS09G0494600 PROTEIN"/>
    <property type="match status" value="1"/>
</dbReference>
<organism evidence="2">
    <name type="scientific">Physcomitrium patens</name>
    <name type="common">Spreading-leaved earth moss</name>
    <name type="synonym">Physcomitrella patens</name>
    <dbReference type="NCBI Taxonomy" id="3218"/>
    <lineage>
        <taxon>Eukaryota</taxon>
        <taxon>Viridiplantae</taxon>
        <taxon>Streptophyta</taxon>
        <taxon>Embryophyta</taxon>
        <taxon>Bryophyta</taxon>
        <taxon>Bryophytina</taxon>
        <taxon>Bryopsida</taxon>
        <taxon>Funariidae</taxon>
        <taxon>Funariales</taxon>
        <taxon>Funariaceae</taxon>
        <taxon>Physcomitrium</taxon>
    </lineage>
</organism>
<evidence type="ECO:0000313" key="4">
    <source>
        <dbReference type="Proteomes" id="UP000006727"/>
    </source>
</evidence>
<dbReference type="EnsemblPlants" id="Pp3c18_9140V3.1">
    <property type="protein sequence ID" value="Pp3c18_9140V3.1"/>
    <property type="gene ID" value="Pp3c18_9140"/>
</dbReference>
<dbReference type="PaxDb" id="3218-PP1S19_130V6.1"/>
<dbReference type="Gramene" id="Pp3c18_9140V3.1">
    <property type="protein sequence ID" value="Pp3c18_9140V3.1"/>
    <property type="gene ID" value="Pp3c18_9140"/>
</dbReference>
<reference evidence="3" key="3">
    <citation type="submission" date="2020-12" db="UniProtKB">
        <authorList>
            <consortium name="EnsemblPlants"/>
        </authorList>
    </citation>
    <scope>IDENTIFICATION</scope>
</reference>
<dbReference type="RefSeq" id="XP_024402093.1">
    <property type="nucleotide sequence ID" value="XM_024546325.2"/>
</dbReference>
<evidence type="ECO:0000313" key="3">
    <source>
        <dbReference type="EnsemblPlants" id="Pp3c18_9140V3.1"/>
    </source>
</evidence>
<dbReference type="RefSeq" id="XP_024402092.1">
    <property type="nucleotide sequence ID" value="XM_024546324.2"/>
</dbReference>
<feature type="transmembrane region" description="Helical" evidence="1">
    <location>
        <begin position="114"/>
        <end position="133"/>
    </location>
</feature>
<dbReference type="GeneID" id="112295118"/>
<dbReference type="RefSeq" id="XP_024402088.1">
    <property type="nucleotide sequence ID" value="XM_024546320.2"/>
</dbReference>
<dbReference type="STRING" id="3218.A0A2K1J0G2"/>
<dbReference type="EnsemblPlants" id="Pp3c18_9140V3.4">
    <property type="protein sequence ID" value="Pp3c18_9140V3.4"/>
    <property type="gene ID" value="Pp3c18_9140"/>
</dbReference>
<dbReference type="Gramene" id="Pp3c18_9140V3.2">
    <property type="protein sequence ID" value="Pp3c18_9140V3.2"/>
    <property type="gene ID" value="Pp3c18_9140"/>
</dbReference>
<evidence type="ECO:0000256" key="1">
    <source>
        <dbReference type="SAM" id="Phobius"/>
    </source>
</evidence>
<dbReference type="Proteomes" id="UP000006727">
    <property type="component" value="Chromosome 18"/>
</dbReference>
<dbReference type="PANTHER" id="PTHR31881">
    <property type="match status" value="1"/>
</dbReference>
<dbReference type="RefSeq" id="XP_024402090.1">
    <property type="nucleotide sequence ID" value="XM_024546322.2"/>
</dbReference>
<keyword evidence="4" id="KW-1185">Reference proteome</keyword>
<keyword evidence="1" id="KW-0472">Membrane</keyword>
<protein>
    <recommendedName>
        <fullName evidence="5">DUF599 domain-containing protein</fullName>
    </recommendedName>
</protein>
<dbReference type="RefSeq" id="XP_024402094.1">
    <property type="nucleotide sequence ID" value="XM_024546326.2"/>
</dbReference>
<keyword evidence="1" id="KW-1133">Transmembrane helix</keyword>
<name>A0A2K1J0G2_PHYPA</name>
<reference evidence="2 4" key="2">
    <citation type="journal article" date="2018" name="Plant J.">
        <title>The Physcomitrella patens chromosome-scale assembly reveals moss genome structure and evolution.</title>
        <authorList>
            <person name="Lang D."/>
            <person name="Ullrich K.K."/>
            <person name="Murat F."/>
            <person name="Fuchs J."/>
            <person name="Jenkins J."/>
            <person name="Haas F.B."/>
            <person name="Piednoel M."/>
            <person name="Gundlach H."/>
            <person name="Van Bel M."/>
            <person name="Meyberg R."/>
            <person name="Vives C."/>
            <person name="Morata J."/>
            <person name="Symeonidi A."/>
            <person name="Hiss M."/>
            <person name="Muchero W."/>
            <person name="Kamisugi Y."/>
            <person name="Saleh O."/>
            <person name="Blanc G."/>
            <person name="Decker E.L."/>
            <person name="van Gessel N."/>
            <person name="Grimwood J."/>
            <person name="Hayes R.D."/>
            <person name="Graham S.W."/>
            <person name="Gunter L.E."/>
            <person name="McDaniel S.F."/>
            <person name="Hoernstein S.N.W."/>
            <person name="Larsson A."/>
            <person name="Li F.W."/>
            <person name="Perroud P.F."/>
            <person name="Phillips J."/>
            <person name="Ranjan P."/>
            <person name="Rokshar D.S."/>
            <person name="Rothfels C.J."/>
            <person name="Schneider L."/>
            <person name="Shu S."/>
            <person name="Stevenson D.W."/>
            <person name="Thummler F."/>
            <person name="Tillich M."/>
            <person name="Villarreal Aguilar J.C."/>
            <person name="Widiez T."/>
            <person name="Wong G.K."/>
            <person name="Wymore A."/>
            <person name="Zhang Y."/>
            <person name="Zimmer A.D."/>
            <person name="Quatrano R.S."/>
            <person name="Mayer K.F.X."/>
            <person name="Goodstein D."/>
            <person name="Casacuberta J.M."/>
            <person name="Vandepoele K."/>
            <person name="Reski R."/>
            <person name="Cuming A.C."/>
            <person name="Tuskan G.A."/>
            <person name="Maumus F."/>
            <person name="Salse J."/>
            <person name="Schmutz J."/>
            <person name="Rensing S.A."/>
        </authorList>
    </citation>
    <scope>NUCLEOTIDE SEQUENCE [LARGE SCALE GENOMIC DNA]</scope>
    <source>
        <strain evidence="3 4">cv. Gransden 2004</strain>
    </source>
</reference>
<dbReference type="RefSeq" id="XP_024402087.1">
    <property type="nucleotide sequence ID" value="XM_024546319.2"/>
</dbReference>
<dbReference type="RefSeq" id="XP_024402089.1">
    <property type="nucleotide sequence ID" value="XM_024546321.2"/>
</dbReference>
<reference evidence="2 4" key="1">
    <citation type="journal article" date="2008" name="Science">
        <title>The Physcomitrella genome reveals evolutionary insights into the conquest of land by plants.</title>
        <authorList>
            <person name="Rensing S."/>
            <person name="Lang D."/>
            <person name="Zimmer A."/>
            <person name="Terry A."/>
            <person name="Salamov A."/>
            <person name="Shapiro H."/>
            <person name="Nishiyama T."/>
            <person name="Perroud P.-F."/>
            <person name="Lindquist E."/>
            <person name="Kamisugi Y."/>
            <person name="Tanahashi T."/>
            <person name="Sakakibara K."/>
            <person name="Fujita T."/>
            <person name="Oishi K."/>
            <person name="Shin-I T."/>
            <person name="Kuroki Y."/>
            <person name="Toyoda A."/>
            <person name="Suzuki Y."/>
            <person name="Hashimoto A."/>
            <person name="Yamaguchi K."/>
            <person name="Sugano A."/>
            <person name="Kohara Y."/>
            <person name="Fujiyama A."/>
            <person name="Anterola A."/>
            <person name="Aoki S."/>
            <person name="Ashton N."/>
            <person name="Barbazuk W.B."/>
            <person name="Barker E."/>
            <person name="Bennetzen J."/>
            <person name="Bezanilla M."/>
            <person name="Blankenship R."/>
            <person name="Cho S.H."/>
            <person name="Dutcher S."/>
            <person name="Estelle M."/>
            <person name="Fawcett J.A."/>
            <person name="Gundlach H."/>
            <person name="Hanada K."/>
            <person name="Heyl A."/>
            <person name="Hicks K.A."/>
            <person name="Hugh J."/>
            <person name="Lohr M."/>
            <person name="Mayer K."/>
            <person name="Melkozernov A."/>
            <person name="Murata T."/>
            <person name="Nelson D."/>
            <person name="Pils B."/>
            <person name="Prigge M."/>
            <person name="Reiss B."/>
            <person name="Renner T."/>
            <person name="Rombauts S."/>
            <person name="Rushton P."/>
            <person name="Sanderfoot A."/>
            <person name="Schween G."/>
            <person name="Shiu S.-H."/>
            <person name="Stueber K."/>
            <person name="Theodoulou F.L."/>
            <person name="Tu H."/>
            <person name="Van de Peer Y."/>
            <person name="Verrier P.J."/>
            <person name="Waters E."/>
            <person name="Wood A."/>
            <person name="Yang L."/>
            <person name="Cove D."/>
            <person name="Cuming A."/>
            <person name="Hasebe M."/>
            <person name="Lucas S."/>
            <person name="Mishler D.B."/>
            <person name="Reski R."/>
            <person name="Grigoriev I."/>
            <person name="Quatrano R.S."/>
            <person name="Boore J.L."/>
        </authorList>
    </citation>
    <scope>NUCLEOTIDE SEQUENCE [LARGE SCALE GENOMIC DNA]</scope>
    <source>
        <strain evidence="3 4">cv. Gransden 2004</strain>
    </source>
</reference>
<dbReference type="Gramene" id="Pp3c18_9140V3.3">
    <property type="protein sequence ID" value="Pp3c18_9140V3.3"/>
    <property type="gene ID" value="Pp3c18_9140"/>
</dbReference>
<dbReference type="Pfam" id="PF04654">
    <property type="entry name" value="DUF599"/>
    <property type="match status" value="1"/>
</dbReference>
<keyword evidence="1" id="KW-0812">Transmembrane</keyword>
<feature type="transmembrane region" description="Helical" evidence="1">
    <location>
        <begin position="6"/>
        <end position="23"/>
    </location>
</feature>
<feature type="transmembrane region" description="Helical" evidence="1">
    <location>
        <begin position="187"/>
        <end position="209"/>
    </location>
</feature>
<dbReference type="AlphaFoldDB" id="A0A2K1J0G2"/>
<gene>
    <name evidence="3" type="primary">LOC112295118</name>
    <name evidence="2" type="ORF">PHYPA_022915</name>
</gene>
<dbReference type="OrthoDB" id="761598at2759"/>
<feature type="transmembrane region" description="Helical" evidence="1">
    <location>
        <begin position="78"/>
        <end position="99"/>
    </location>
</feature>
<accession>A0A2K1J0G2</accession>
<sequence length="283" mass="31637">MDTRDGVLDAILVPLGLLIILAYQVRLVWKVRCAPLLTAIGVNHLARRHWVESVMKDNDKKNILAVQSLRNTIMGSTLMASTAILMCSATAVFMSSAYFNTKEPLYGGVSPKLLNFKFLSLMACFLFSFLAYMQSVRYVNHVNFLVNVPLQEAMAIRISPQYVSDVLAKGCNFYTAGTRGFYVAFPLMLWLFSPIAVFCGCILLVPVMYNLDASGLDSDDDFIRKNSLKVSLPRHFTEDVAGVTRPFRSCELRKSSDGNVLTTCSDHWTSTDFNIRATQELGR</sequence>
<evidence type="ECO:0008006" key="5">
    <source>
        <dbReference type="Google" id="ProtNLM"/>
    </source>
</evidence>
<dbReference type="EnsemblPlants" id="Pp3c18_9140V3.3">
    <property type="protein sequence ID" value="Pp3c18_9140V3.3"/>
    <property type="gene ID" value="Pp3c18_9140"/>
</dbReference>
<evidence type="ECO:0000313" key="2">
    <source>
        <dbReference type="EMBL" id="PNR35016.1"/>
    </source>
</evidence>
<dbReference type="EnsemblPlants" id="Pp3c18_9140V3.2">
    <property type="protein sequence ID" value="Pp3c18_9140V3.2"/>
    <property type="gene ID" value="Pp3c18_9140"/>
</dbReference>
<proteinExistence type="predicted"/>